<gene>
    <name evidence="3" type="ORF">LCOR_07693.1</name>
</gene>
<organism evidence="3 4">
    <name type="scientific">Lichtheimia corymbifera JMRC:FSU:9682</name>
    <dbReference type="NCBI Taxonomy" id="1263082"/>
    <lineage>
        <taxon>Eukaryota</taxon>
        <taxon>Fungi</taxon>
        <taxon>Fungi incertae sedis</taxon>
        <taxon>Mucoromycota</taxon>
        <taxon>Mucoromycotina</taxon>
        <taxon>Mucoromycetes</taxon>
        <taxon>Mucorales</taxon>
        <taxon>Lichtheimiaceae</taxon>
        <taxon>Lichtheimia</taxon>
    </lineage>
</organism>
<dbReference type="Gene3D" id="1.10.555.10">
    <property type="entry name" value="Rho GTPase activation protein"/>
    <property type="match status" value="1"/>
</dbReference>
<dbReference type="GO" id="GO:0005737">
    <property type="term" value="C:cytoplasm"/>
    <property type="evidence" value="ECO:0007669"/>
    <property type="project" value="TreeGrafter"/>
</dbReference>
<dbReference type="SUPFAM" id="SSF48350">
    <property type="entry name" value="GTPase activation domain, GAP"/>
    <property type="match status" value="1"/>
</dbReference>
<name>A0A068S2R8_9FUNG</name>
<keyword evidence="1" id="KW-0343">GTPase activation</keyword>
<dbReference type="SMART" id="SM00324">
    <property type="entry name" value="RhoGAP"/>
    <property type="match status" value="1"/>
</dbReference>
<accession>A0A068S2R8</accession>
<dbReference type="PANTHER" id="PTHR23176">
    <property type="entry name" value="RHO/RAC/CDC GTPASE-ACTIVATING PROTEIN"/>
    <property type="match status" value="1"/>
</dbReference>
<dbReference type="OrthoDB" id="79452at2759"/>
<dbReference type="PROSITE" id="PS50238">
    <property type="entry name" value="RHOGAP"/>
    <property type="match status" value="1"/>
</dbReference>
<comment type="caution">
    <text evidence="3">The sequence shown here is derived from an EMBL/GenBank/DDBJ whole genome shotgun (WGS) entry which is preliminary data.</text>
</comment>
<dbReference type="PANTHER" id="PTHR23176:SF0">
    <property type="entry name" value="RHO GTPASE ACTIVATING PROTEIN AT 19D, ISOFORM D"/>
    <property type="match status" value="1"/>
</dbReference>
<evidence type="ECO:0000256" key="1">
    <source>
        <dbReference type="ARBA" id="ARBA00022468"/>
    </source>
</evidence>
<dbReference type="EMBL" id="CBTN010000039">
    <property type="protein sequence ID" value="CDH56673.1"/>
    <property type="molecule type" value="Genomic_DNA"/>
</dbReference>
<proteinExistence type="predicted"/>
<sequence>MSDDGRRKNPLSFFFLKQRHHSVPTKKNPSSSNIAKPKGIFGAPLEYGAECGSITPRGLQVPDPVYRCMNEVIQRGLKVEGIFRLSGAASEVDQLCRLFDTPPTYGKYLDLSSYDIHAIVGTLKKYLRSLPYPVIPTAYHEQFLAATNNIQQLAHLAMRQLPRAHFILLYTIIELCAHVQAHSRINMMNPEALAVVLAPVCTGLDQSLRDMFVLKNKDIVTDIVQANARWTDLWTRMIQSHKELLDIWSIEQTRLPPVVVNVALPNNKMSKSDNRSPSSASTSKQCGVIIMRKRGGQHYQRKHTSWPMERRTCLTNDDYCLVNPASYDILSVRRRTQSMVNPSIAPI</sequence>
<dbReference type="GO" id="GO:0005096">
    <property type="term" value="F:GTPase activator activity"/>
    <property type="evidence" value="ECO:0007669"/>
    <property type="project" value="UniProtKB-KW"/>
</dbReference>
<dbReference type="InterPro" id="IPR000198">
    <property type="entry name" value="RhoGAP_dom"/>
</dbReference>
<dbReference type="STRING" id="1263082.A0A068S2R8"/>
<dbReference type="GO" id="GO:0007165">
    <property type="term" value="P:signal transduction"/>
    <property type="evidence" value="ECO:0007669"/>
    <property type="project" value="InterPro"/>
</dbReference>
<dbReference type="Proteomes" id="UP000027586">
    <property type="component" value="Unassembled WGS sequence"/>
</dbReference>
<protein>
    <recommendedName>
        <fullName evidence="2">Rho-GAP domain-containing protein</fullName>
    </recommendedName>
</protein>
<dbReference type="AlphaFoldDB" id="A0A068S2R8"/>
<dbReference type="VEuPathDB" id="FungiDB:LCOR_07693.1"/>
<dbReference type="CDD" id="cd00159">
    <property type="entry name" value="RhoGAP"/>
    <property type="match status" value="1"/>
</dbReference>
<dbReference type="InterPro" id="IPR008936">
    <property type="entry name" value="Rho_GTPase_activation_prot"/>
</dbReference>
<evidence type="ECO:0000313" key="3">
    <source>
        <dbReference type="EMBL" id="CDH56673.1"/>
    </source>
</evidence>
<dbReference type="InterPro" id="IPR050729">
    <property type="entry name" value="Rho-GAP"/>
</dbReference>
<dbReference type="Pfam" id="PF00620">
    <property type="entry name" value="RhoGAP"/>
    <property type="match status" value="1"/>
</dbReference>
<keyword evidence="4" id="KW-1185">Reference proteome</keyword>
<reference evidence="3" key="1">
    <citation type="submission" date="2013-08" db="EMBL/GenBank/DDBJ databases">
        <title>Gene expansion shapes genome architecture in the human pathogen Lichtheimia corymbifera: an evolutionary genomics analysis in the ancient terrestrial Mucorales (Mucoromycotina).</title>
        <authorList>
            <person name="Schwartze V.U."/>
            <person name="Winter S."/>
            <person name="Shelest E."/>
            <person name="Marcet-Houben M."/>
            <person name="Horn F."/>
            <person name="Wehner S."/>
            <person name="Hoffmann K."/>
            <person name="Riege K."/>
            <person name="Sammeth M."/>
            <person name="Nowrousian M."/>
            <person name="Valiante V."/>
            <person name="Linde J."/>
            <person name="Jacobsen I.D."/>
            <person name="Marz M."/>
            <person name="Brakhage A.A."/>
            <person name="Gabaldon T."/>
            <person name="Bocker S."/>
            <person name="Voigt K."/>
        </authorList>
    </citation>
    <scope>NUCLEOTIDE SEQUENCE [LARGE SCALE GENOMIC DNA]</scope>
    <source>
        <strain evidence="3">FSU 9682</strain>
    </source>
</reference>
<evidence type="ECO:0000259" key="2">
    <source>
        <dbReference type="PROSITE" id="PS50238"/>
    </source>
</evidence>
<evidence type="ECO:0000313" key="4">
    <source>
        <dbReference type="Proteomes" id="UP000027586"/>
    </source>
</evidence>
<feature type="domain" description="Rho-GAP" evidence="2">
    <location>
        <begin position="43"/>
        <end position="245"/>
    </location>
</feature>